<dbReference type="PANTHER" id="PTHR11839">
    <property type="entry name" value="UDP/ADP-SUGAR PYROPHOSPHATASE"/>
    <property type="match status" value="1"/>
</dbReference>
<dbReference type="GO" id="GO:0006753">
    <property type="term" value="P:nucleoside phosphate metabolic process"/>
    <property type="evidence" value="ECO:0007669"/>
    <property type="project" value="TreeGrafter"/>
</dbReference>
<dbReference type="InParanoid" id="A0A1D2VNI2"/>
<dbReference type="PANTHER" id="PTHR11839:SF1">
    <property type="entry name" value="ADP-SUGAR PYROPHOSPHATASE"/>
    <property type="match status" value="1"/>
</dbReference>
<name>A0A1D2VNI2_9ASCO</name>
<dbReference type="STRING" id="1344418.A0A1D2VNI2"/>
<dbReference type="InterPro" id="IPR000086">
    <property type="entry name" value="NUDIX_hydrolase_dom"/>
</dbReference>
<organism evidence="3 4">
    <name type="scientific">Ascoidea rubescens DSM 1968</name>
    <dbReference type="NCBI Taxonomy" id="1344418"/>
    <lineage>
        <taxon>Eukaryota</taxon>
        <taxon>Fungi</taxon>
        <taxon>Dikarya</taxon>
        <taxon>Ascomycota</taxon>
        <taxon>Saccharomycotina</taxon>
        <taxon>Saccharomycetes</taxon>
        <taxon>Ascoideaceae</taxon>
        <taxon>Ascoidea</taxon>
    </lineage>
</organism>
<dbReference type="GO" id="GO:0005739">
    <property type="term" value="C:mitochondrion"/>
    <property type="evidence" value="ECO:0007669"/>
    <property type="project" value="EnsemblFungi"/>
</dbReference>
<dbReference type="Proteomes" id="UP000095038">
    <property type="component" value="Unassembled WGS sequence"/>
</dbReference>
<dbReference type="PROSITE" id="PS00893">
    <property type="entry name" value="NUDIX_BOX"/>
    <property type="match status" value="1"/>
</dbReference>
<dbReference type="Gene3D" id="3.90.79.10">
    <property type="entry name" value="Nucleoside Triphosphate Pyrophosphohydrolase"/>
    <property type="match status" value="1"/>
</dbReference>
<sequence>MASYSKGKPEDAKVTEVINLSSKDAKWMKLEKIKYIDPLGKNRDWECASRTTRVEGSDVDGVGVLAILLKPTGTEVVLQKQFRAPLGGVCIETPAGLMDPNETIEECALRELKEETGYFGSKVIDQSPIIYNDPGFCNTNLSLVVVEIDLNDERNKNPVPQLEENEFIENFTVLLKDLPEELNKLEEQGYYLDARVQNVAAGIKIARTYKLF</sequence>
<dbReference type="InterPro" id="IPR015797">
    <property type="entry name" value="NUDIX_hydrolase-like_dom_sf"/>
</dbReference>
<dbReference type="GO" id="GO:0005634">
    <property type="term" value="C:nucleus"/>
    <property type="evidence" value="ECO:0007669"/>
    <property type="project" value="TreeGrafter"/>
</dbReference>
<evidence type="ECO:0000256" key="1">
    <source>
        <dbReference type="ARBA" id="ARBA00022801"/>
    </source>
</evidence>
<dbReference type="FunFam" id="3.90.79.10:FF:000016">
    <property type="entry name" value="ADP-sugar pyrophosphatase isoform X1"/>
    <property type="match status" value="1"/>
</dbReference>
<evidence type="ECO:0000313" key="4">
    <source>
        <dbReference type="Proteomes" id="UP000095038"/>
    </source>
</evidence>
<dbReference type="CDD" id="cd18888">
    <property type="entry name" value="NUDIX_ADPRase_Nudt5"/>
    <property type="match status" value="1"/>
</dbReference>
<dbReference type="EMBL" id="KV454476">
    <property type="protein sequence ID" value="ODV63172.1"/>
    <property type="molecule type" value="Genomic_DNA"/>
</dbReference>
<dbReference type="GO" id="GO:0005829">
    <property type="term" value="C:cytosol"/>
    <property type="evidence" value="ECO:0007669"/>
    <property type="project" value="TreeGrafter"/>
</dbReference>
<dbReference type="GO" id="GO:0047631">
    <property type="term" value="F:ADP-ribose diphosphatase activity"/>
    <property type="evidence" value="ECO:0007669"/>
    <property type="project" value="EnsemblFungi"/>
</dbReference>
<evidence type="ECO:0000313" key="3">
    <source>
        <dbReference type="EMBL" id="ODV63172.1"/>
    </source>
</evidence>
<keyword evidence="4" id="KW-1185">Reference proteome</keyword>
<reference evidence="4" key="1">
    <citation type="submission" date="2016-05" db="EMBL/GenBank/DDBJ databases">
        <title>Comparative genomics of biotechnologically important yeasts.</title>
        <authorList>
            <consortium name="DOE Joint Genome Institute"/>
            <person name="Riley R."/>
            <person name="Haridas S."/>
            <person name="Wolfe K.H."/>
            <person name="Lopes M.R."/>
            <person name="Hittinger C.T."/>
            <person name="Goker M."/>
            <person name="Salamov A."/>
            <person name="Wisecaver J."/>
            <person name="Long T.M."/>
            <person name="Aerts A.L."/>
            <person name="Barry K."/>
            <person name="Choi C."/>
            <person name="Clum A."/>
            <person name="Coughlan A.Y."/>
            <person name="Deshpande S."/>
            <person name="Douglass A.P."/>
            <person name="Hanson S.J."/>
            <person name="Klenk H.-P."/>
            <person name="Labutti K."/>
            <person name="Lapidus A."/>
            <person name="Lindquist E."/>
            <person name="Lipzen A."/>
            <person name="Meier-Kolthoff J.P."/>
            <person name="Ohm R.A."/>
            <person name="Otillar R.P."/>
            <person name="Pangilinan J."/>
            <person name="Peng Y."/>
            <person name="Rokas A."/>
            <person name="Rosa C.A."/>
            <person name="Scheuner C."/>
            <person name="Sibirny A.A."/>
            <person name="Slot J.C."/>
            <person name="Stielow J.B."/>
            <person name="Sun H."/>
            <person name="Kurtzman C.P."/>
            <person name="Blackwell M."/>
            <person name="Grigoriev I.V."/>
            <person name="Jeffries T.W."/>
        </authorList>
    </citation>
    <scope>NUCLEOTIDE SEQUENCE [LARGE SCALE GENOMIC DNA]</scope>
    <source>
        <strain evidence="4">DSM 1968</strain>
    </source>
</reference>
<proteinExistence type="predicted"/>
<dbReference type="RefSeq" id="XP_020049479.1">
    <property type="nucleotide sequence ID" value="XM_020192730.1"/>
</dbReference>
<dbReference type="FunCoup" id="A0A1D2VNI2">
    <property type="interactions" value="675"/>
</dbReference>
<dbReference type="PROSITE" id="PS51462">
    <property type="entry name" value="NUDIX"/>
    <property type="match status" value="1"/>
</dbReference>
<evidence type="ECO:0000259" key="2">
    <source>
        <dbReference type="PROSITE" id="PS51462"/>
    </source>
</evidence>
<dbReference type="InterPro" id="IPR020084">
    <property type="entry name" value="NUDIX_hydrolase_CS"/>
</dbReference>
<keyword evidence="1" id="KW-0378">Hydrolase</keyword>
<dbReference type="Pfam" id="PF00293">
    <property type="entry name" value="NUDIX"/>
    <property type="match status" value="1"/>
</dbReference>
<dbReference type="OrthoDB" id="10249920at2759"/>
<dbReference type="GeneID" id="30966366"/>
<gene>
    <name evidence="3" type="ORF">ASCRUDRAFT_74547</name>
</gene>
<protein>
    <recommendedName>
        <fullName evidence="2">Nudix hydrolase domain-containing protein</fullName>
    </recommendedName>
</protein>
<dbReference type="GO" id="GO:0019693">
    <property type="term" value="P:ribose phosphate metabolic process"/>
    <property type="evidence" value="ECO:0007669"/>
    <property type="project" value="EnsemblFungi"/>
</dbReference>
<accession>A0A1D2VNI2</accession>
<dbReference type="SUPFAM" id="SSF55811">
    <property type="entry name" value="Nudix"/>
    <property type="match status" value="1"/>
</dbReference>
<feature type="domain" description="Nudix hydrolase" evidence="2">
    <location>
        <begin position="59"/>
        <end position="196"/>
    </location>
</feature>
<dbReference type="AlphaFoldDB" id="A0A1D2VNI2"/>